<dbReference type="EMBL" id="CP101874">
    <property type="protein sequence ID" value="WMT10281.1"/>
    <property type="molecule type" value="Genomic_DNA"/>
</dbReference>
<dbReference type="AlphaFoldDB" id="A0AAF0PFM4"/>
<accession>A0AAF0PFM4</accession>
<protein>
    <submittedName>
        <fullName evidence="2">Peroxide stress protein YaaA</fullName>
    </submittedName>
</protein>
<evidence type="ECO:0000259" key="1">
    <source>
        <dbReference type="Pfam" id="PF21818"/>
    </source>
</evidence>
<evidence type="ECO:0000313" key="2">
    <source>
        <dbReference type="EMBL" id="WMT10281.1"/>
    </source>
</evidence>
<keyword evidence="2" id="KW-0614">Plasmid</keyword>
<organism evidence="2 3">
    <name type="scientific">Natrinema thermotolerans</name>
    <dbReference type="NCBI Taxonomy" id="121872"/>
    <lineage>
        <taxon>Archaea</taxon>
        <taxon>Methanobacteriati</taxon>
        <taxon>Methanobacteriota</taxon>
        <taxon>Stenosarchaea group</taxon>
        <taxon>Halobacteria</taxon>
        <taxon>Halobacteriales</taxon>
        <taxon>Natrialbaceae</taxon>
        <taxon>Natrinema</taxon>
    </lineage>
</organism>
<dbReference type="GeneID" id="39860132"/>
<feature type="domain" description="DUF6884" evidence="1">
    <location>
        <begin position="62"/>
        <end position="167"/>
    </location>
</feature>
<dbReference type="Pfam" id="PF21818">
    <property type="entry name" value="DUF6884"/>
    <property type="match status" value="1"/>
</dbReference>
<dbReference type="Proteomes" id="UP001224926">
    <property type="component" value="Plasmid unnamed1"/>
</dbReference>
<name>A0AAF0PFM4_9EURY</name>
<sequence>MKIHGNSEIEAIKILREISVPELEEILVINPSSSSKSVTHHQLYTSAPTIRDRSMSTLLVQSCSKSKKQTDEPISAIDLYSGYFFKIIKKSIREETVNSDIDVCILSAKYGFVKSNEKITTYDRQMNSERAMELGPTIREDLQNYISRMGYNRIIINAGKEYRKAISGFGEDLSADIYEITGDGLGLKGRSLKKFLRGDESGIARVN</sequence>
<dbReference type="InterPro" id="IPR049251">
    <property type="entry name" value="DUF6884"/>
</dbReference>
<geneLocation type="plasmid" evidence="2 3">
    <name>unnamed1</name>
</geneLocation>
<keyword evidence="3" id="KW-1185">Reference proteome</keyword>
<proteinExistence type="predicted"/>
<gene>
    <name evidence="2" type="primary">yaaA</name>
    <name evidence="2" type="ORF">NP511_22535</name>
</gene>
<reference evidence="2 3" key="1">
    <citation type="submission" date="2022-07" db="EMBL/GenBank/DDBJ databases">
        <title>Two temperate virus in Haloterrigena jeotgali A29.</title>
        <authorList>
            <person name="Deng X."/>
        </authorList>
    </citation>
    <scope>NUCLEOTIDE SEQUENCE [LARGE SCALE GENOMIC DNA]</scope>
    <source>
        <strain evidence="2 3">A29</strain>
        <plasmid evidence="2 3">unnamed1</plasmid>
    </source>
</reference>
<dbReference type="RefSeq" id="WP_084158401.1">
    <property type="nucleotide sequence ID" value="NZ_CP101874.1"/>
</dbReference>
<evidence type="ECO:0000313" key="3">
    <source>
        <dbReference type="Proteomes" id="UP001224926"/>
    </source>
</evidence>